<dbReference type="Proteomes" id="UP000612808">
    <property type="component" value="Unassembled WGS sequence"/>
</dbReference>
<dbReference type="EMBL" id="BOMB01000029">
    <property type="protein sequence ID" value="GID14105.1"/>
    <property type="molecule type" value="Genomic_DNA"/>
</dbReference>
<reference evidence="1" key="1">
    <citation type="submission" date="2021-01" db="EMBL/GenBank/DDBJ databases">
        <title>Whole genome shotgun sequence of Actinocatenispora rupis NBRC 107355.</title>
        <authorList>
            <person name="Komaki H."/>
            <person name="Tamura T."/>
        </authorList>
    </citation>
    <scope>NUCLEOTIDE SEQUENCE</scope>
    <source>
        <strain evidence="1">NBRC 107355</strain>
    </source>
</reference>
<name>A0A8J3NEN5_9ACTN</name>
<gene>
    <name evidence="1" type="ORF">Aru02nite_49940</name>
</gene>
<sequence>MTGPEPRGEGLMQAGPHSHWYRVRRAVDGLPSGLAVSTVIVYPASGVLSLHWGSGSMSRLPGAEAWAVAACLGEAVRRSLPRVGSAGLVLEADRGQGWFRV</sequence>
<proteinExistence type="predicted"/>
<dbReference type="RefSeq" id="WP_203661762.1">
    <property type="nucleotide sequence ID" value="NZ_BAAAZM010000001.1"/>
</dbReference>
<evidence type="ECO:0000313" key="2">
    <source>
        <dbReference type="Proteomes" id="UP000612808"/>
    </source>
</evidence>
<accession>A0A8J3NEN5</accession>
<keyword evidence="2" id="KW-1185">Reference proteome</keyword>
<organism evidence="1 2">
    <name type="scientific">Actinocatenispora rupis</name>
    <dbReference type="NCBI Taxonomy" id="519421"/>
    <lineage>
        <taxon>Bacteria</taxon>
        <taxon>Bacillati</taxon>
        <taxon>Actinomycetota</taxon>
        <taxon>Actinomycetes</taxon>
        <taxon>Micromonosporales</taxon>
        <taxon>Micromonosporaceae</taxon>
        <taxon>Actinocatenispora</taxon>
    </lineage>
</organism>
<dbReference type="AlphaFoldDB" id="A0A8J3NEN5"/>
<evidence type="ECO:0000313" key="1">
    <source>
        <dbReference type="EMBL" id="GID14105.1"/>
    </source>
</evidence>
<comment type="caution">
    <text evidence="1">The sequence shown here is derived from an EMBL/GenBank/DDBJ whole genome shotgun (WGS) entry which is preliminary data.</text>
</comment>
<protein>
    <submittedName>
        <fullName evidence="1">Uncharacterized protein</fullName>
    </submittedName>
</protein>